<accession>A0A4D7CC38</accession>
<keyword evidence="1" id="KW-0812">Transmembrane</keyword>
<evidence type="ECO:0000313" key="3">
    <source>
        <dbReference type="Proteomes" id="UP000298714"/>
    </source>
</evidence>
<keyword evidence="3" id="KW-1185">Reference proteome</keyword>
<organism evidence="2 3">
    <name type="scientific">Hankyongella ginsenosidimutans</name>
    <dbReference type="NCBI Taxonomy" id="1763828"/>
    <lineage>
        <taxon>Bacteria</taxon>
        <taxon>Pseudomonadati</taxon>
        <taxon>Pseudomonadota</taxon>
        <taxon>Alphaproteobacteria</taxon>
        <taxon>Sphingomonadales</taxon>
        <taxon>Sphingomonadaceae</taxon>
        <taxon>Hankyongella</taxon>
    </lineage>
</organism>
<dbReference type="PIRSF" id="PIRSF032162">
    <property type="entry name" value="UCP032162_imp"/>
    <property type="match status" value="1"/>
</dbReference>
<evidence type="ECO:0000256" key="1">
    <source>
        <dbReference type="SAM" id="Phobius"/>
    </source>
</evidence>
<dbReference type="InterPro" id="IPR019253">
    <property type="entry name" value="DUF2244_TM"/>
</dbReference>
<gene>
    <name evidence="2" type="ORF">E6W36_09155</name>
</gene>
<dbReference type="KEGG" id="hgn:E6W36_09155"/>
<keyword evidence="1" id="KW-0472">Membrane</keyword>
<proteinExistence type="predicted"/>
<sequence>MTRPTMDLRLTPHRSLGPQGFRILMLVFAGVCGLGALRFLALGAWPVFLFMLLDVALIYGAFRLNYRDGRRFEQVTLTPDLLTVRKVTPGGQESRAAFNPYWVRVELDEADRQLALRLHGQRVAVGQFLSPDERVEVKAEIERGLDAVRRYRPSTSLSE</sequence>
<dbReference type="RefSeq" id="WP_222872462.1">
    <property type="nucleotide sequence ID" value="NZ_CP039704.1"/>
</dbReference>
<name>A0A4D7CC38_9SPHN</name>
<dbReference type="Proteomes" id="UP000298714">
    <property type="component" value="Chromosome"/>
</dbReference>
<keyword evidence="1" id="KW-1133">Transmembrane helix</keyword>
<feature type="transmembrane region" description="Helical" evidence="1">
    <location>
        <begin position="47"/>
        <end position="66"/>
    </location>
</feature>
<dbReference type="Pfam" id="PF10003">
    <property type="entry name" value="DUF2244"/>
    <property type="match status" value="1"/>
</dbReference>
<evidence type="ECO:0000313" key="2">
    <source>
        <dbReference type="EMBL" id="QCI79642.1"/>
    </source>
</evidence>
<dbReference type="AlphaFoldDB" id="A0A4D7CC38"/>
<dbReference type="EMBL" id="CP039704">
    <property type="protein sequence ID" value="QCI79642.1"/>
    <property type="molecule type" value="Genomic_DNA"/>
</dbReference>
<dbReference type="InterPro" id="IPR016990">
    <property type="entry name" value="UCP032162_TM"/>
</dbReference>
<reference evidence="3" key="1">
    <citation type="submission" date="2019-04" db="EMBL/GenBank/DDBJ databases">
        <title>Complete genome sequence of Sphingomonas sp. W1-2-3.</title>
        <authorList>
            <person name="Im W.T."/>
        </authorList>
    </citation>
    <scope>NUCLEOTIDE SEQUENCE [LARGE SCALE GENOMIC DNA]</scope>
    <source>
        <strain evidence="3">W1-2-3</strain>
    </source>
</reference>
<protein>
    <submittedName>
        <fullName evidence="2">DUF2244 domain-containing protein</fullName>
    </submittedName>
</protein>
<feature type="transmembrane region" description="Helical" evidence="1">
    <location>
        <begin position="21"/>
        <end position="41"/>
    </location>
</feature>